<dbReference type="InterPro" id="IPR013249">
    <property type="entry name" value="RNA_pol_sigma70_r4_t2"/>
</dbReference>
<dbReference type="GO" id="GO:0006352">
    <property type="term" value="P:DNA-templated transcription initiation"/>
    <property type="evidence" value="ECO:0007669"/>
    <property type="project" value="InterPro"/>
</dbReference>
<keyword evidence="5" id="KW-0804">Transcription</keyword>
<proteinExistence type="inferred from homology"/>
<keyword evidence="4" id="KW-0238">DNA-binding</keyword>
<dbReference type="AlphaFoldDB" id="A0A8J3FUR1"/>
<dbReference type="InterPro" id="IPR039425">
    <property type="entry name" value="RNA_pol_sigma-70-like"/>
</dbReference>
<protein>
    <submittedName>
        <fullName evidence="8">Siderophore-interacting protein</fullName>
    </submittedName>
</protein>
<keyword evidence="2" id="KW-0805">Transcription regulation</keyword>
<comment type="similarity">
    <text evidence="1">Belongs to the sigma-70 factor family. ECF subfamily.</text>
</comment>
<dbReference type="InterPro" id="IPR007627">
    <property type="entry name" value="RNA_pol_sigma70_r2"/>
</dbReference>
<dbReference type="GO" id="GO:0003677">
    <property type="term" value="F:DNA binding"/>
    <property type="evidence" value="ECO:0007669"/>
    <property type="project" value="UniProtKB-KW"/>
</dbReference>
<keyword evidence="9" id="KW-1185">Reference proteome</keyword>
<dbReference type="Gene3D" id="1.10.1740.10">
    <property type="match status" value="1"/>
</dbReference>
<reference evidence="8" key="1">
    <citation type="journal article" date="2014" name="Int. J. Syst. Evol. Microbiol.">
        <title>Complete genome sequence of Corynebacterium casei LMG S-19264T (=DSM 44701T), isolated from a smear-ripened cheese.</title>
        <authorList>
            <consortium name="US DOE Joint Genome Institute (JGI-PGF)"/>
            <person name="Walter F."/>
            <person name="Albersmeier A."/>
            <person name="Kalinowski J."/>
            <person name="Ruckert C."/>
        </authorList>
    </citation>
    <scope>NUCLEOTIDE SEQUENCE</scope>
    <source>
        <strain evidence="8">CGMCC 4.5737</strain>
    </source>
</reference>
<name>A0A8J3FUR1_9PSEU</name>
<dbReference type="InterPro" id="IPR013325">
    <property type="entry name" value="RNA_pol_sigma_r2"/>
</dbReference>
<sequence>MKGRPVRVDHQRFTALYHDTYRTVHAYVYRRLPPDDVADVVAETYLAAWRRLDTVPVADPVPWLLATARNLVMTAWRTRRHRTALTVALAELTPVATEPDVAERLAVFHAVARLSAADRDLLLASAWDGLSTGQIAAVLGCSYNAAAMRLHRARTRLADALQTVTVEGVTP</sequence>
<dbReference type="SUPFAM" id="SSF88659">
    <property type="entry name" value="Sigma3 and sigma4 domains of RNA polymerase sigma factors"/>
    <property type="match status" value="1"/>
</dbReference>
<evidence type="ECO:0000256" key="5">
    <source>
        <dbReference type="ARBA" id="ARBA00023163"/>
    </source>
</evidence>
<dbReference type="PANTHER" id="PTHR43133">
    <property type="entry name" value="RNA POLYMERASE ECF-TYPE SIGMA FACTO"/>
    <property type="match status" value="1"/>
</dbReference>
<evidence type="ECO:0000259" key="7">
    <source>
        <dbReference type="Pfam" id="PF08281"/>
    </source>
</evidence>
<dbReference type="EMBL" id="BMMK01000012">
    <property type="protein sequence ID" value="GGM57235.1"/>
    <property type="molecule type" value="Genomic_DNA"/>
</dbReference>
<keyword evidence="3" id="KW-0731">Sigma factor</keyword>
<gene>
    <name evidence="8" type="ORF">GCM10012275_30420</name>
</gene>
<feature type="domain" description="RNA polymerase sigma-70 region 2" evidence="6">
    <location>
        <begin position="16"/>
        <end position="81"/>
    </location>
</feature>
<dbReference type="Pfam" id="PF08281">
    <property type="entry name" value="Sigma70_r4_2"/>
    <property type="match status" value="1"/>
</dbReference>
<evidence type="ECO:0000256" key="1">
    <source>
        <dbReference type="ARBA" id="ARBA00010641"/>
    </source>
</evidence>
<evidence type="ECO:0000256" key="3">
    <source>
        <dbReference type="ARBA" id="ARBA00023082"/>
    </source>
</evidence>
<dbReference type="SUPFAM" id="SSF88946">
    <property type="entry name" value="Sigma2 domain of RNA polymerase sigma factors"/>
    <property type="match status" value="1"/>
</dbReference>
<evidence type="ECO:0000259" key="6">
    <source>
        <dbReference type="Pfam" id="PF04542"/>
    </source>
</evidence>
<dbReference type="Pfam" id="PF04542">
    <property type="entry name" value="Sigma70_r2"/>
    <property type="match status" value="1"/>
</dbReference>
<dbReference type="Gene3D" id="1.10.10.10">
    <property type="entry name" value="Winged helix-like DNA-binding domain superfamily/Winged helix DNA-binding domain"/>
    <property type="match status" value="1"/>
</dbReference>
<dbReference type="InterPro" id="IPR013324">
    <property type="entry name" value="RNA_pol_sigma_r3/r4-like"/>
</dbReference>
<evidence type="ECO:0000313" key="8">
    <source>
        <dbReference type="EMBL" id="GGM57235.1"/>
    </source>
</evidence>
<reference evidence="8" key="2">
    <citation type="submission" date="2020-09" db="EMBL/GenBank/DDBJ databases">
        <authorList>
            <person name="Sun Q."/>
            <person name="Zhou Y."/>
        </authorList>
    </citation>
    <scope>NUCLEOTIDE SEQUENCE</scope>
    <source>
        <strain evidence="8">CGMCC 4.5737</strain>
    </source>
</reference>
<feature type="domain" description="RNA polymerase sigma factor 70 region 4 type 2" evidence="7">
    <location>
        <begin position="106"/>
        <end position="157"/>
    </location>
</feature>
<evidence type="ECO:0000256" key="4">
    <source>
        <dbReference type="ARBA" id="ARBA00023125"/>
    </source>
</evidence>
<evidence type="ECO:0000256" key="2">
    <source>
        <dbReference type="ARBA" id="ARBA00023015"/>
    </source>
</evidence>
<organism evidence="8 9">
    <name type="scientific">Longimycelium tulufanense</name>
    <dbReference type="NCBI Taxonomy" id="907463"/>
    <lineage>
        <taxon>Bacteria</taxon>
        <taxon>Bacillati</taxon>
        <taxon>Actinomycetota</taxon>
        <taxon>Actinomycetes</taxon>
        <taxon>Pseudonocardiales</taxon>
        <taxon>Pseudonocardiaceae</taxon>
        <taxon>Longimycelium</taxon>
    </lineage>
</organism>
<comment type="caution">
    <text evidence="8">The sequence shown here is derived from an EMBL/GenBank/DDBJ whole genome shotgun (WGS) entry which is preliminary data.</text>
</comment>
<dbReference type="PANTHER" id="PTHR43133:SF8">
    <property type="entry name" value="RNA POLYMERASE SIGMA FACTOR HI_1459-RELATED"/>
    <property type="match status" value="1"/>
</dbReference>
<accession>A0A8J3FUR1</accession>
<dbReference type="NCBIfam" id="TIGR02937">
    <property type="entry name" value="sigma70-ECF"/>
    <property type="match status" value="1"/>
</dbReference>
<dbReference type="GO" id="GO:0016987">
    <property type="term" value="F:sigma factor activity"/>
    <property type="evidence" value="ECO:0007669"/>
    <property type="project" value="UniProtKB-KW"/>
</dbReference>
<dbReference type="Proteomes" id="UP000637578">
    <property type="component" value="Unassembled WGS sequence"/>
</dbReference>
<dbReference type="InterPro" id="IPR036388">
    <property type="entry name" value="WH-like_DNA-bd_sf"/>
</dbReference>
<dbReference type="InterPro" id="IPR014284">
    <property type="entry name" value="RNA_pol_sigma-70_dom"/>
</dbReference>
<evidence type="ECO:0000313" key="9">
    <source>
        <dbReference type="Proteomes" id="UP000637578"/>
    </source>
</evidence>